<protein>
    <recommendedName>
        <fullName evidence="1">RNA helicase</fullName>
        <ecNumber evidence="1">3.6.4.13</ecNumber>
    </recommendedName>
</protein>
<dbReference type="PROSITE" id="PS00690">
    <property type="entry name" value="DEAH_ATP_HELICASE"/>
    <property type="match status" value="1"/>
</dbReference>
<proteinExistence type="predicted"/>
<keyword evidence="3 6" id="KW-0347">Helicase</keyword>
<evidence type="ECO:0000259" key="5">
    <source>
        <dbReference type="PROSITE" id="PS51192"/>
    </source>
</evidence>
<dbReference type="GO" id="GO:0003725">
    <property type="term" value="F:double-stranded RNA binding"/>
    <property type="evidence" value="ECO:0007669"/>
    <property type="project" value="TreeGrafter"/>
</dbReference>
<dbReference type="Proteomes" id="UP001152795">
    <property type="component" value="Unassembled WGS sequence"/>
</dbReference>
<evidence type="ECO:0000256" key="4">
    <source>
        <dbReference type="ARBA" id="ARBA00047984"/>
    </source>
</evidence>
<dbReference type="FunFam" id="3.40.50.300:FF:000750">
    <property type="entry name" value="Putative ATP-dependent RNA helicase DHX33"/>
    <property type="match status" value="1"/>
</dbReference>
<dbReference type="InterPro" id="IPR002464">
    <property type="entry name" value="DNA/RNA_helicase_DEAH_CS"/>
</dbReference>
<dbReference type="OrthoDB" id="3363059at2759"/>
<evidence type="ECO:0000256" key="3">
    <source>
        <dbReference type="ARBA" id="ARBA00022806"/>
    </source>
</evidence>
<dbReference type="AlphaFoldDB" id="A0A7D9IT76"/>
<reference evidence="6" key="1">
    <citation type="submission" date="2020-04" db="EMBL/GenBank/DDBJ databases">
        <authorList>
            <person name="Alioto T."/>
            <person name="Alioto T."/>
            <person name="Gomez Garrido J."/>
        </authorList>
    </citation>
    <scope>NUCLEOTIDE SEQUENCE</scope>
    <source>
        <strain evidence="6">A484AB</strain>
    </source>
</reference>
<dbReference type="CDD" id="cd17978">
    <property type="entry name" value="DEXHc_DHX33"/>
    <property type="match status" value="1"/>
</dbReference>
<keyword evidence="3 6" id="KW-0547">Nucleotide-binding</keyword>
<dbReference type="SUPFAM" id="SSF52540">
    <property type="entry name" value="P-loop containing nucleoside triphosphate hydrolases"/>
    <property type="match status" value="1"/>
</dbReference>
<sequence length="244" mass="26945">MENVNGFLHNDASMVGEDVSPNAVQENQLLPISRARKALVREAKRHQNLIIIGETASGKSTQLPQYLYRSGFARLGVIGCTQPRRVAAISIAERVADEMGENIGGKIGYTVRFEDVSSINTRIKYMTDGMLLREAISDPQLKRYGVIILDEAHERTIHTDVLFGIVKAAQRTRAESGGKPLKIIIMSATLEAEPFSKFFGGAKILYIEGRQHPVKTLYAVEQQTDYLHAALATTVQLHSDQPLG</sequence>
<evidence type="ECO:0000313" key="7">
    <source>
        <dbReference type="Proteomes" id="UP001152795"/>
    </source>
</evidence>
<organism evidence="6 7">
    <name type="scientific">Paramuricea clavata</name>
    <name type="common">Red gorgonian</name>
    <name type="synonym">Violescent sea-whip</name>
    <dbReference type="NCBI Taxonomy" id="317549"/>
    <lineage>
        <taxon>Eukaryota</taxon>
        <taxon>Metazoa</taxon>
        <taxon>Cnidaria</taxon>
        <taxon>Anthozoa</taxon>
        <taxon>Octocorallia</taxon>
        <taxon>Malacalcyonacea</taxon>
        <taxon>Plexauridae</taxon>
        <taxon>Paramuricea</taxon>
    </lineage>
</organism>
<keyword evidence="3 6" id="KW-0067">ATP-binding</keyword>
<dbReference type="GO" id="GO:0005524">
    <property type="term" value="F:ATP binding"/>
    <property type="evidence" value="ECO:0007669"/>
    <property type="project" value="InterPro"/>
</dbReference>
<dbReference type="GO" id="GO:0045943">
    <property type="term" value="P:positive regulation of transcription by RNA polymerase I"/>
    <property type="evidence" value="ECO:0007669"/>
    <property type="project" value="TreeGrafter"/>
</dbReference>
<dbReference type="Gene3D" id="3.40.50.300">
    <property type="entry name" value="P-loop containing nucleotide triphosphate hydrolases"/>
    <property type="match status" value="1"/>
</dbReference>
<dbReference type="SMART" id="SM00487">
    <property type="entry name" value="DEXDc"/>
    <property type="match status" value="1"/>
</dbReference>
<dbReference type="InterPro" id="IPR014001">
    <property type="entry name" value="Helicase_ATP-bd"/>
</dbReference>
<feature type="non-terminal residue" evidence="6">
    <location>
        <position position="244"/>
    </location>
</feature>
<dbReference type="EMBL" id="CACRXK020009172">
    <property type="protein sequence ID" value="CAB4016572.1"/>
    <property type="molecule type" value="Genomic_DNA"/>
</dbReference>
<accession>A0A7D9IT76</accession>
<dbReference type="Pfam" id="PF00270">
    <property type="entry name" value="DEAD"/>
    <property type="match status" value="1"/>
</dbReference>
<dbReference type="InterPro" id="IPR027417">
    <property type="entry name" value="P-loop_NTPase"/>
</dbReference>
<comment type="caution">
    <text evidence="6">The sequence shown here is derived from an EMBL/GenBank/DDBJ whole genome shotgun (WGS) entry which is preliminary data.</text>
</comment>
<name>A0A7D9IT76_PARCT</name>
<evidence type="ECO:0000256" key="2">
    <source>
        <dbReference type="ARBA" id="ARBA00022801"/>
    </source>
</evidence>
<comment type="catalytic activity">
    <reaction evidence="4">
        <text>ATP + H2O = ADP + phosphate + H(+)</text>
        <dbReference type="Rhea" id="RHEA:13065"/>
        <dbReference type="ChEBI" id="CHEBI:15377"/>
        <dbReference type="ChEBI" id="CHEBI:15378"/>
        <dbReference type="ChEBI" id="CHEBI:30616"/>
        <dbReference type="ChEBI" id="CHEBI:43474"/>
        <dbReference type="ChEBI" id="CHEBI:456216"/>
        <dbReference type="EC" id="3.6.4.13"/>
    </reaction>
</comment>
<dbReference type="GO" id="GO:0003724">
    <property type="term" value="F:RNA helicase activity"/>
    <property type="evidence" value="ECO:0007669"/>
    <property type="project" value="UniProtKB-EC"/>
</dbReference>
<dbReference type="GO" id="GO:0005730">
    <property type="term" value="C:nucleolus"/>
    <property type="evidence" value="ECO:0007669"/>
    <property type="project" value="TreeGrafter"/>
</dbReference>
<dbReference type="InterPro" id="IPR011545">
    <property type="entry name" value="DEAD/DEAH_box_helicase_dom"/>
</dbReference>
<keyword evidence="2" id="KW-0378">Hydrolase</keyword>
<dbReference type="GO" id="GO:0016787">
    <property type="term" value="F:hydrolase activity"/>
    <property type="evidence" value="ECO:0007669"/>
    <property type="project" value="UniProtKB-KW"/>
</dbReference>
<dbReference type="EC" id="3.6.4.13" evidence="1"/>
<evidence type="ECO:0000313" key="6">
    <source>
        <dbReference type="EMBL" id="CAB4016572.1"/>
    </source>
</evidence>
<keyword evidence="7" id="KW-1185">Reference proteome</keyword>
<dbReference type="PANTHER" id="PTHR18934">
    <property type="entry name" value="ATP-DEPENDENT RNA HELICASE"/>
    <property type="match status" value="1"/>
</dbReference>
<gene>
    <name evidence="6" type="ORF">PACLA_8A015954</name>
</gene>
<evidence type="ECO:0000256" key="1">
    <source>
        <dbReference type="ARBA" id="ARBA00012552"/>
    </source>
</evidence>
<feature type="domain" description="Helicase ATP-binding" evidence="5">
    <location>
        <begin position="40"/>
        <end position="208"/>
    </location>
</feature>
<dbReference type="PANTHER" id="PTHR18934:SF118">
    <property type="entry name" value="ATP-DEPENDENT RNA HELICASE DHX33"/>
    <property type="match status" value="1"/>
</dbReference>
<dbReference type="PROSITE" id="PS51192">
    <property type="entry name" value="HELICASE_ATP_BIND_1"/>
    <property type="match status" value="1"/>
</dbReference>